<dbReference type="RefSeq" id="WP_139128637.1">
    <property type="nucleotide sequence ID" value="NZ_FMDM01000003.1"/>
</dbReference>
<feature type="region of interest" description="Disordered" evidence="1">
    <location>
        <begin position="71"/>
        <end position="90"/>
    </location>
</feature>
<evidence type="ECO:0000256" key="1">
    <source>
        <dbReference type="SAM" id="MobiDB-lite"/>
    </source>
</evidence>
<gene>
    <name evidence="2" type="ORF">GA0070213_103279</name>
</gene>
<dbReference type="EMBL" id="FMDM01000003">
    <property type="protein sequence ID" value="SCG46788.1"/>
    <property type="molecule type" value="Genomic_DNA"/>
</dbReference>
<dbReference type="OrthoDB" id="4426778at2"/>
<proteinExistence type="predicted"/>
<reference evidence="3" key="1">
    <citation type="submission" date="2016-06" db="EMBL/GenBank/DDBJ databases">
        <authorList>
            <person name="Varghese N."/>
            <person name="Submissions Spin"/>
        </authorList>
    </citation>
    <scope>NUCLEOTIDE SEQUENCE [LARGE SCALE GENOMIC DNA]</scope>
    <source>
        <strain evidence="3">DSM 45647</strain>
    </source>
</reference>
<protein>
    <recommendedName>
        <fullName evidence="4">Homeodomain-like domain-containing protein</fullName>
    </recommendedName>
</protein>
<name>A0A1C5HLE3_9ACTN</name>
<evidence type="ECO:0000313" key="2">
    <source>
        <dbReference type="EMBL" id="SCG46788.1"/>
    </source>
</evidence>
<accession>A0A1C5HLE3</accession>
<dbReference type="STRING" id="745366.GA0070213_103279"/>
<keyword evidence="3" id="KW-1185">Reference proteome</keyword>
<evidence type="ECO:0008006" key="4">
    <source>
        <dbReference type="Google" id="ProtNLM"/>
    </source>
</evidence>
<organism evidence="2 3">
    <name type="scientific">Micromonospora humi</name>
    <dbReference type="NCBI Taxonomy" id="745366"/>
    <lineage>
        <taxon>Bacteria</taxon>
        <taxon>Bacillati</taxon>
        <taxon>Actinomycetota</taxon>
        <taxon>Actinomycetes</taxon>
        <taxon>Micromonosporales</taxon>
        <taxon>Micromonosporaceae</taxon>
        <taxon>Micromonospora</taxon>
    </lineage>
</organism>
<dbReference type="Proteomes" id="UP000199360">
    <property type="component" value="Unassembled WGS sequence"/>
</dbReference>
<dbReference type="AlphaFoldDB" id="A0A1C5HLE3"/>
<evidence type="ECO:0000313" key="3">
    <source>
        <dbReference type="Proteomes" id="UP000199360"/>
    </source>
</evidence>
<feature type="compositionally biased region" description="Polar residues" evidence="1">
    <location>
        <begin position="78"/>
        <end position="87"/>
    </location>
</feature>
<sequence>MSQEPSDGLAERVADALVVRRSLHEPYPPEAQIEQGRYCLSRFSAGEAVGKIARDAGLAERTVKKRIAQAADPDWQPSLDQPSWRYSTEQRKEQADKCLALRRDGMTIASIAKDVGIDRTTVWKRINQALRDER</sequence>
<dbReference type="Gene3D" id="1.10.10.60">
    <property type="entry name" value="Homeodomain-like"/>
    <property type="match status" value="1"/>
</dbReference>